<evidence type="ECO:0000256" key="6">
    <source>
        <dbReference type="PROSITE-ProRule" id="PRU00283"/>
    </source>
</evidence>
<feature type="compositionally biased region" description="Polar residues" evidence="7">
    <location>
        <begin position="1"/>
        <end position="10"/>
    </location>
</feature>
<gene>
    <name evidence="9" type="ORF">BN1204_047830</name>
</gene>
<dbReference type="CDD" id="cd00106">
    <property type="entry name" value="KISc"/>
    <property type="match status" value="1"/>
</dbReference>
<feature type="region of interest" description="Disordered" evidence="7">
    <location>
        <begin position="1275"/>
        <end position="1317"/>
    </location>
</feature>
<dbReference type="GO" id="GO:0007018">
    <property type="term" value="P:microtubule-based movement"/>
    <property type="evidence" value="ECO:0007669"/>
    <property type="project" value="InterPro"/>
</dbReference>
<dbReference type="GO" id="GO:0008017">
    <property type="term" value="F:microtubule binding"/>
    <property type="evidence" value="ECO:0007669"/>
    <property type="project" value="InterPro"/>
</dbReference>
<dbReference type="Pfam" id="PF00225">
    <property type="entry name" value="Kinesin"/>
    <property type="match status" value="1"/>
</dbReference>
<proteinExistence type="inferred from homology"/>
<feature type="compositionally biased region" description="Basic and acidic residues" evidence="7">
    <location>
        <begin position="1095"/>
        <end position="1136"/>
    </location>
</feature>
<feature type="compositionally biased region" description="Basic and acidic residues" evidence="7">
    <location>
        <begin position="1390"/>
        <end position="1399"/>
    </location>
</feature>
<feature type="region of interest" description="Disordered" evidence="7">
    <location>
        <begin position="1095"/>
        <end position="1164"/>
    </location>
</feature>
<feature type="region of interest" description="Disordered" evidence="7">
    <location>
        <begin position="1378"/>
        <end position="1400"/>
    </location>
</feature>
<feature type="region of interest" description="Disordered" evidence="7">
    <location>
        <begin position="896"/>
        <end position="996"/>
    </location>
</feature>
<keyword evidence="2 6" id="KW-0547">Nucleotide-binding</keyword>
<dbReference type="Gene3D" id="3.40.850.10">
    <property type="entry name" value="Kinesin motor domain"/>
    <property type="match status" value="1"/>
</dbReference>
<reference evidence="9" key="1">
    <citation type="journal article" date="2015" name="PLoS ONE">
        <title>Comprehensive Evaluation of Toxoplasma gondii VEG and Neospora caninum LIV Genomes with Tachyzoite Stage Transcriptome and Proteome Defines Novel Transcript Features.</title>
        <authorList>
            <person name="Ramaprasad A."/>
            <person name="Mourier T."/>
            <person name="Naeem R."/>
            <person name="Malas T.B."/>
            <person name="Moussa E."/>
            <person name="Panigrahi A."/>
            <person name="Vermont S.J."/>
            <person name="Otto T.D."/>
            <person name="Wastling J."/>
            <person name="Pain A."/>
        </authorList>
    </citation>
    <scope>NUCLEOTIDE SEQUENCE</scope>
    <source>
        <strain evidence="9">Liverpool</strain>
    </source>
</reference>
<feature type="compositionally biased region" description="Basic residues" evidence="7">
    <location>
        <begin position="671"/>
        <end position="681"/>
    </location>
</feature>
<sequence length="1983" mass="215557">MEYPQGSSCPSLGATGNREEMESGSGAFPPTSRRSSGDESIGKTGTLRELSQQSDTEEGSDCDFASNDSYPVLRIEDLELPESAYSPLGPHSSFTSPRLGSFSQDTAAPLATALLDDCKGPSFAMTAVEWLAEKASAVSSLTAHSASLLPTASAEGLSSSPPASPFPASVRLLSNLSSADSPPLVPFRGAQLKQSLSPLPARAGNGLELSVPSPCLTSNSSSCRLQPAFAEPDSPPFPAYCPAPPSAHPPLFPPTSTEPCSDRLRTFVRIRPLQNEELQSEDILVVESATRIKVTDKVHESHGWTFDVDRVFGPQATQEDVWNNVATCVEKVIDGYNCTIFAHGQTGTGKTYTMLGPDMIEGCRGCELLSGEQSRDYAVFKQANAHRVQTIHRLIQHHTKHSSRLLKSAKRGIIPRACELLFDQIHQRFGADNENVQVFASYVQIYNEKLVDLLAPPNSHASSLVIVSDRHNPNSVVVQGLQLFEVKSTEELIHLLMEGTINRAFRATKQNDMSGRSHAIFQVEVRQTVNGETKTMKLSRLNLVDLAGNERCMRSRATEKMHVAEIGAINRSLSTLTLCIQQLAQGKSAVSYRSSNLTRLLQESLGGSCWTVFICTISPSALFVRETLSTLRLSVRAKTVKITAKLNELTRSPAGHKSLQREVAFAEVLARHQRQPPHQRSRGGQDGSEQSRGRKVGPKKIGPATWRMKSCNCGARGDAMSQPTQYDSFARCGSHATESRTSSNFCFVAVNQVSASAVQHPFRREILGTGEMQDGRLIPNLRLSTQKVEFSALAVLESPSLPQRLDRVPNSSNVEASVFSHVSDDSLKARNIRTAVRFLRKGLQRSISCPDHTDGTSLTEPTPRCAPQANLSHHACRLPGPVQSCSSAGQNDAFHTGVERNKKDDTLEKTCRGRGEERRSSSGFQGELADRHRIPCERRDRPGESVDLSSDVSEEWSSPQSRREPSDPHSSTSRAHALESANHLSSSDSRSSSLSADKIQRIHQKVQDRRTLQALLKGQAEQMHPHACSTLSEGSAAPGVCSTLDSASTEAGSEAARDGTGTHAGDKGPEYDTEHQQVQEALQILRCWLERKHRATESRKEEHVRECLHDGQREAATREGQNRGEGFARDSDKELQTRTGAATQGSLATSSLRTAPVSAKHESLPSALCSKKRLEGHVDIDEETAEYQTEAGDESSEASGELHEDRECSEYDCEPSASPPYSAVMHGGQNQNDVHAANHLACIHPRSVTSSLLPTRHNARYYREAGSVEFRVSGRDPGDWHGKHHEVRANPDRCEHERREAQGHPGYSGGPSYGERSAQPYLFQAPSLVSGAPFSEPVTAGTCGGPVKIWPFDHSCASTPLSFNGECAPRASARSECAQPAADRQAFSPDEQRRQHNEPEEVNQYPYALAPTPHPAFEHQTQRNTLVDKQSTEQLWQGTLGNVEVQTTTTYLPPTSHQSHDFMASARPSLVAEQAGHNESAVSRSVESYPIPLRDRQTKMVSSSPGLQTKFYAQAQTRECPNPDRHEIYSNITTVPPETAGCFLHSAARQSLPSFPPQYTLGRSRVVGAGSPSFRGLPGDSQTPRHVPQSQGFLHTQSSAGSRMDGLGSCDRLSMPSSPVVEDPSSFRQTDGSLPLPSAGGPVYFSASAGPTRSSETAQTRQLRHLHSSVPSTGLHATRGGYEDMFIPSLPPQRDSATAQPQHLLLRSQQQLSCHSYSRGQYFSMAQPSKHLSASVGSETRSQLGPGIILPTPQFHRAGIEQGHGTSADKGIDCRYRLPPLPPQTPHNQALSVEQRVHLPTSFEAAAYTFCQPSVYRGQRSTTLLPQATTEVSVASTLSPLPRMARPPFSHFPPSPSGSEMCQERGPTQCSGYQIQFARGMQQRRPPNGSDPGVPALGGAGCAPKFTDVSNPPVGPSAYNLSAESLQSTAISAPASPLQASRLYGYTVLTDDRRRVAVSQSQSHSRPLRDICYLSSPVRARPD</sequence>
<feature type="domain" description="Kinesin motor" evidence="8">
    <location>
        <begin position="263"/>
        <end position="640"/>
    </location>
</feature>
<evidence type="ECO:0000259" key="8">
    <source>
        <dbReference type="PROSITE" id="PS50067"/>
    </source>
</evidence>
<evidence type="ECO:0000256" key="4">
    <source>
        <dbReference type="ARBA" id="ARBA00023054"/>
    </source>
</evidence>
<dbReference type="PROSITE" id="PS00411">
    <property type="entry name" value="KINESIN_MOTOR_1"/>
    <property type="match status" value="1"/>
</dbReference>
<dbReference type="SMART" id="SM00129">
    <property type="entry name" value="KISc"/>
    <property type="match status" value="1"/>
</dbReference>
<feature type="compositionally biased region" description="Low complexity" evidence="7">
    <location>
        <begin position="984"/>
        <end position="995"/>
    </location>
</feature>
<feature type="compositionally biased region" description="Basic and acidic residues" evidence="7">
    <location>
        <begin position="928"/>
        <end position="944"/>
    </location>
</feature>
<evidence type="ECO:0000313" key="9">
    <source>
        <dbReference type="EMBL" id="CEL69058.1"/>
    </source>
</evidence>
<feature type="compositionally biased region" description="Basic and acidic residues" evidence="7">
    <location>
        <begin position="1064"/>
        <end position="1076"/>
    </location>
</feature>
<organism evidence="9">
    <name type="scientific">Neospora caninum (strain Liverpool)</name>
    <dbReference type="NCBI Taxonomy" id="572307"/>
    <lineage>
        <taxon>Eukaryota</taxon>
        <taxon>Sar</taxon>
        <taxon>Alveolata</taxon>
        <taxon>Apicomplexa</taxon>
        <taxon>Conoidasida</taxon>
        <taxon>Coccidia</taxon>
        <taxon>Eucoccidiorida</taxon>
        <taxon>Eimeriorina</taxon>
        <taxon>Sarcocystidae</taxon>
        <taxon>Neospora</taxon>
    </lineage>
</organism>
<evidence type="ECO:0000256" key="7">
    <source>
        <dbReference type="SAM" id="MobiDB-lite"/>
    </source>
</evidence>
<dbReference type="PANTHER" id="PTHR47968:SF36">
    <property type="entry name" value="KINESIN HEAVY CHAIN ISOFORM X1"/>
    <property type="match status" value="1"/>
</dbReference>
<feature type="region of interest" description="Disordered" evidence="7">
    <location>
        <begin position="671"/>
        <end position="703"/>
    </location>
</feature>
<dbReference type="InterPro" id="IPR027640">
    <property type="entry name" value="Kinesin-like_fam"/>
</dbReference>
<feature type="compositionally biased region" description="Low complexity" evidence="7">
    <location>
        <begin position="945"/>
        <end position="958"/>
    </location>
</feature>
<feature type="region of interest" description="Disordered" evidence="7">
    <location>
        <begin position="1570"/>
        <end position="1637"/>
    </location>
</feature>
<feature type="compositionally biased region" description="Acidic residues" evidence="7">
    <location>
        <begin position="1185"/>
        <end position="1196"/>
    </location>
</feature>
<name>A0A0F7UGP3_NEOCL</name>
<feature type="compositionally biased region" description="Polar residues" evidence="7">
    <location>
        <begin position="1137"/>
        <end position="1153"/>
    </location>
</feature>
<dbReference type="PRINTS" id="PR00380">
    <property type="entry name" value="KINESINHEAVY"/>
</dbReference>
<accession>A0A0F7UGP3</accession>
<evidence type="ECO:0000256" key="2">
    <source>
        <dbReference type="ARBA" id="ARBA00022741"/>
    </source>
</evidence>
<dbReference type="GO" id="GO:0005524">
    <property type="term" value="F:ATP binding"/>
    <property type="evidence" value="ECO:0007669"/>
    <property type="project" value="UniProtKB-UniRule"/>
</dbReference>
<comment type="similarity">
    <text evidence="6">Belongs to the TRAFAC class myosin-kinesin ATPase superfamily. Kinesin family.</text>
</comment>
<feature type="region of interest" description="Disordered" evidence="7">
    <location>
        <begin position="1"/>
        <end position="67"/>
    </location>
</feature>
<dbReference type="GO" id="GO:0003777">
    <property type="term" value="F:microtubule motor activity"/>
    <property type="evidence" value="ECO:0007669"/>
    <property type="project" value="InterPro"/>
</dbReference>
<dbReference type="InterPro" id="IPR036961">
    <property type="entry name" value="Kinesin_motor_dom_sf"/>
</dbReference>
<evidence type="ECO:0000256" key="5">
    <source>
        <dbReference type="ARBA" id="ARBA00023175"/>
    </source>
</evidence>
<feature type="compositionally biased region" description="Basic and acidic residues" evidence="7">
    <location>
        <begin position="897"/>
        <end position="920"/>
    </location>
</feature>
<feature type="compositionally biased region" description="Polar residues" evidence="7">
    <location>
        <begin position="1580"/>
        <end position="1601"/>
    </location>
</feature>
<feature type="compositionally biased region" description="Basic and acidic residues" evidence="7">
    <location>
        <begin position="1200"/>
        <end position="1209"/>
    </location>
</feature>
<keyword evidence="1" id="KW-0493">Microtubule</keyword>
<dbReference type="EMBL" id="LN714485">
    <property type="protein sequence ID" value="CEL69058.1"/>
    <property type="molecule type" value="Genomic_DNA"/>
</dbReference>
<dbReference type="GO" id="GO:0005874">
    <property type="term" value="C:microtubule"/>
    <property type="evidence" value="ECO:0007669"/>
    <property type="project" value="UniProtKB-KW"/>
</dbReference>
<feature type="binding site" evidence="6">
    <location>
        <begin position="344"/>
        <end position="351"/>
    </location>
    <ligand>
        <name>ATP</name>
        <dbReference type="ChEBI" id="CHEBI:30616"/>
    </ligand>
</feature>
<keyword evidence="5 6" id="KW-0505">Motor protein</keyword>
<dbReference type="PANTHER" id="PTHR47968">
    <property type="entry name" value="CENTROMERE PROTEIN E"/>
    <property type="match status" value="1"/>
</dbReference>
<feature type="compositionally biased region" description="Basic and acidic residues" evidence="7">
    <location>
        <begin position="1275"/>
        <end position="1302"/>
    </location>
</feature>
<dbReference type="InterPro" id="IPR019821">
    <property type="entry name" value="Kinesin_motor_CS"/>
</dbReference>
<dbReference type="InterPro" id="IPR001752">
    <property type="entry name" value="Kinesin_motor_dom"/>
</dbReference>
<evidence type="ECO:0000256" key="3">
    <source>
        <dbReference type="ARBA" id="ARBA00022840"/>
    </source>
</evidence>
<feature type="region of interest" description="Disordered" evidence="7">
    <location>
        <begin position="1026"/>
        <end position="1076"/>
    </location>
</feature>
<dbReference type="PROSITE" id="PS50067">
    <property type="entry name" value="KINESIN_MOTOR_2"/>
    <property type="match status" value="1"/>
</dbReference>
<dbReference type="InterPro" id="IPR027417">
    <property type="entry name" value="P-loop_NTPase"/>
</dbReference>
<keyword evidence="3 6" id="KW-0067">ATP-binding</keyword>
<keyword evidence="4" id="KW-0175">Coiled coil</keyword>
<protein>
    <submittedName>
        <fullName evidence="9">Kinesin motor domain-containing protein,putative</fullName>
    </submittedName>
</protein>
<evidence type="ECO:0000256" key="1">
    <source>
        <dbReference type="ARBA" id="ARBA00022701"/>
    </source>
</evidence>
<feature type="region of interest" description="Disordered" evidence="7">
    <location>
        <begin position="1185"/>
        <end position="1220"/>
    </location>
</feature>
<dbReference type="SUPFAM" id="SSF52540">
    <property type="entry name" value="P-loop containing nucleoside triphosphate hydrolases"/>
    <property type="match status" value="1"/>
</dbReference>